<dbReference type="RefSeq" id="WP_076793042.1">
    <property type="nucleotide sequence ID" value="NZ_JAKYKF010000007.1"/>
</dbReference>
<protein>
    <submittedName>
        <fullName evidence="3">CAAX protease family protein</fullName>
    </submittedName>
</protein>
<keyword evidence="1" id="KW-1133">Transmembrane helix</keyword>
<feature type="domain" description="CAAX prenyl protease 2/Lysostaphin resistance protein A-like" evidence="2">
    <location>
        <begin position="95"/>
        <end position="187"/>
    </location>
</feature>
<keyword evidence="3" id="KW-0378">Hydrolase</keyword>
<dbReference type="PANTHER" id="PTHR36435:SF1">
    <property type="entry name" value="CAAX AMINO TERMINAL PROTEASE FAMILY PROTEIN"/>
    <property type="match status" value="1"/>
</dbReference>
<organism evidence="3 4">
    <name type="scientific">Bacillus haynesii</name>
    <dbReference type="NCBI Taxonomy" id="1925021"/>
    <lineage>
        <taxon>Bacteria</taxon>
        <taxon>Bacillati</taxon>
        <taxon>Bacillota</taxon>
        <taxon>Bacilli</taxon>
        <taxon>Bacillales</taxon>
        <taxon>Bacillaceae</taxon>
        <taxon>Bacillus</taxon>
    </lineage>
</organism>
<evidence type="ECO:0000313" key="4">
    <source>
        <dbReference type="Proteomes" id="UP000187046"/>
    </source>
</evidence>
<evidence type="ECO:0000259" key="2">
    <source>
        <dbReference type="Pfam" id="PF02517"/>
    </source>
</evidence>
<feature type="transmembrane region" description="Helical" evidence="1">
    <location>
        <begin position="176"/>
        <end position="197"/>
    </location>
</feature>
<keyword evidence="3" id="KW-0645">Protease</keyword>
<reference evidence="3 4" key="1">
    <citation type="submission" date="2016-12" db="EMBL/GenBank/DDBJ databases">
        <title>Bacillus phylogenomics.</title>
        <authorList>
            <person name="Dunlap C."/>
        </authorList>
    </citation>
    <scope>NUCLEOTIDE SEQUENCE [LARGE SCALE GENOMIC DNA]</scope>
    <source>
        <strain evidence="3 4">NRRL B-41327</strain>
    </source>
</reference>
<feature type="transmembrane region" description="Helical" evidence="1">
    <location>
        <begin position="122"/>
        <end position="144"/>
    </location>
</feature>
<dbReference type="GO" id="GO:0008233">
    <property type="term" value="F:peptidase activity"/>
    <property type="evidence" value="ECO:0007669"/>
    <property type="project" value="UniProtKB-KW"/>
</dbReference>
<feature type="transmembrane region" description="Helical" evidence="1">
    <location>
        <begin position="153"/>
        <end position="170"/>
    </location>
</feature>
<keyword evidence="1" id="KW-0812">Transmembrane</keyword>
<keyword evidence="1" id="KW-0472">Membrane</keyword>
<comment type="caution">
    <text evidence="3">The sequence shown here is derived from an EMBL/GenBank/DDBJ whole genome shotgun (WGS) entry which is preliminary data.</text>
</comment>
<evidence type="ECO:0000313" key="3">
    <source>
        <dbReference type="EMBL" id="OMI26197.1"/>
    </source>
</evidence>
<dbReference type="Proteomes" id="UP000187046">
    <property type="component" value="Unassembled WGS sequence"/>
</dbReference>
<dbReference type="GO" id="GO:0006508">
    <property type="term" value="P:proteolysis"/>
    <property type="evidence" value="ECO:0007669"/>
    <property type="project" value="UniProtKB-KW"/>
</dbReference>
<proteinExistence type="predicted"/>
<dbReference type="InterPro" id="IPR003675">
    <property type="entry name" value="Rce1/LyrA-like_dom"/>
</dbReference>
<dbReference type="EMBL" id="MRBL01000017">
    <property type="protein sequence ID" value="OMI26197.1"/>
    <property type="molecule type" value="Genomic_DNA"/>
</dbReference>
<feature type="transmembrane region" description="Helical" evidence="1">
    <location>
        <begin position="92"/>
        <end position="110"/>
    </location>
</feature>
<name>A0ABX3I0U8_9BACI</name>
<keyword evidence="4" id="KW-1185">Reference proteome</keyword>
<dbReference type="Pfam" id="PF02517">
    <property type="entry name" value="Rce1-like"/>
    <property type="match status" value="1"/>
</dbReference>
<feature type="transmembrane region" description="Helical" evidence="1">
    <location>
        <begin position="58"/>
        <end position="80"/>
    </location>
</feature>
<sequence length="202" mass="23433">MQSEKDITKKTKKDFNPKDAVLVFSSFTFICIAIMFILNVYDILTLQNILSFDKPIKMILNIIVASFALLLFGIALSLYIPSKYIEDTNNSYQQFSLLSIFSFMFLGALFEELLFRGIIQTLLFVFIENQWIAIIITTLCFLGFHTHYFKKPVMLINISVPSLTFGWIYFETNNILVPFIVHFLMNIGITLLFKYNVLSIKK</sequence>
<dbReference type="PANTHER" id="PTHR36435">
    <property type="entry name" value="SLR1288 PROTEIN"/>
    <property type="match status" value="1"/>
</dbReference>
<evidence type="ECO:0000256" key="1">
    <source>
        <dbReference type="SAM" id="Phobius"/>
    </source>
</evidence>
<gene>
    <name evidence="3" type="ORF">BTA31_15360</name>
</gene>
<dbReference type="InterPro" id="IPR052710">
    <property type="entry name" value="CAAX_protease"/>
</dbReference>
<feature type="transmembrane region" description="Helical" evidence="1">
    <location>
        <begin position="20"/>
        <end position="38"/>
    </location>
</feature>
<accession>A0ABX3I0U8</accession>